<reference evidence="2 3" key="1">
    <citation type="journal article" date="2014" name="J. Biotechnol.">
        <title>Complete genome sequence of the actinobacterium Actinoplanes friuliensis HAG 010964, producer of the lipopeptide antibiotic friulimycin.</title>
        <authorList>
            <person name="Ruckert C."/>
            <person name="Szczepanowski R."/>
            <person name="Albersmeier A."/>
            <person name="Goesmann A."/>
            <person name="Fischer N."/>
            <person name="Steinkamper A."/>
            <person name="Puhler A."/>
            <person name="Biener R."/>
            <person name="Schwartz D."/>
            <person name="Kalinowski J."/>
        </authorList>
    </citation>
    <scope>NUCLEOTIDE SEQUENCE [LARGE SCALE GENOMIC DNA]</scope>
    <source>
        <strain evidence="2 3">DSM 7358</strain>
    </source>
</reference>
<dbReference type="InterPro" id="IPR016187">
    <property type="entry name" value="CTDL_fold"/>
</dbReference>
<dbReference type="GO" id="GO:0120147">
    <property type="term" value="F:formylglycine-generating oxidase activity"/>
    <property type="evidence" value="ECO:0007669"/>
    <property type="project" value="TreeGrafter"/>
</dbReference>
<dbReference type="RefSeq" id="WP_023361613.1">
    <property type="nucleotide sequence ID" value="NC_022657.1"/>
</dbReference>
<accession>U5VX45</accession>
<dbReference type="Gene3D" id="3.90.1580.10">
    <property type="entry name" value="paralog of FGE (formylglycine-generating enzyme)"/>
    <property type="match status" value="1"/>
</dbReference>
<dbReference type="STRING" id="1246995.AFR_16280"/>
<sequence length="272" mass="29340">MKNAHLGALEVSGSHDRGKEGGTLIGRLLTSSAMWAEEIVAGRPAWVHEASGVVFREVPAGTFLMGLSDAEAKVLRKIEKKGGVESTLEPLLDAARAWGPARRVSVGSFLIARHPLTVAQVRHFVPDYEDGLIEDDNTAARVDEDLVDDVLEALPFRLPTEAEWEFAARAGTATLTHRGNDKPGEDMLIDEFGDEERTAAAENPFGVAGFGSAAEICAERWSPDETRVVRGGAADCHPWQGCDEWTLLLPASRAELSYFAGIRPATSVPPQT</sequence>
<dbReference type="KEGG" id="afs:AFR_16280"/>
<dbReference type="SUPFAM" id="SSF56436">
    <property type="entry name" value="C-type lectin-like"/>
    <property type="match status" value="1"/>
</dbReference>
<dbReference type="eggNOG" id="COG1262">
    <property type="taxonomic scope" value="Bacteria"/>
</dbReference>
<gene>
    <name evidence="2" type="ORF">AFR_16280</name>
</gene>
<evidence type="ECO:0000259" key="1">
    <source>
        <dbReference type="Pfam" id="PF03781"/>
    </source>
</evidence>
<dbReference type="EMBL" id="CP006272">
    <property type="protein sequence ID" value="AGZ41538.1"/>
    <property type="molecule type" value="Genomic_DNA"/>
</dbReference>
<feature type="domain" description="Sulfatase-modifying factor enzyme-like" evidence="1">
    <location>
        <begin position="157"/>
        <end position="185"/>
    </location>
</feature>
<name>U5VX45_9ACTN</name>
<keyword evidence="3" id="KW-1185">Reference proteome</keyword>
<dbReference type="PATRIC" id="fig|1246995.3.peg.3303"/>
<protein>
    <recommendedName>
        <fullName evidence="1">Sulfatase-modifying factor enzyme-like domain-containing protein</fullName>
    </recommendedName>
</protein>
<evidence type="ECO:0000313" key="3">
    <source>
        <dbReference type="Proteomes" id="UP000017746"/>
    </source>
</evidence>
<evidence type="ECO:0000313" key="2">
    <source>
        <dbReference type="EMBL" id="AGZ41538.1"/>
    </source>
</evidence>
<dbReference type="HOGENOM" id="CLU_066643_0_0_11"/>
<proteinExistence type="predicted"/>
<organism evidence="2 3">
    <name type="scientific">Actinoplanes friuliensis DSM 7358</name>
    <dbReference type="NCBI Taxonomy" id="1246995"/>
    <lineage>
        <taxon>Bacteria</taxon>
        <taxon>Bacillati</taxon>
        <taxon>Actinomycetota</taxon>
        <taxon>Actinomycetes</taxon>
        <taxon>Micromonosporales</taxon>
        <taxon>Micromonosporaceae</taxon>
        <taxon>Actinoplanes</taxon>
    </lineage>
</organism>
<dbReference type="AlphaFoldDB" id="U5VX45"/>
<dbReference type="InterPro" id="IPR005532">
    <property type="entry name" value="SUMF_dom"/>
</dbReference>
<dbReference type="PANTHER" id="PTHR23150">
    <property type="entry name" value="SULFATASE MODIFYING FACTOR 1, 2"/>
    <property type="match status" value="1"/>
</dbReference>
<dbReference type="PANTHER" id="PTHR23150:SF19">
    <property type="entry name" value="FORMYLGLYCINE-GENERATING ENZYME"/>
    <property type="match status" value="1"/>
</dbReference>
<dbReference type="InterPro" id="IPR042095">
    <property type="entry name" value="SUMF_sf"/>
</dbReference>
<dbReference type="Pfam" id="PF03781">
    <property type="entry name" value="FGE-sulfatase"/>
    <property type="match status" value="1"/>
</dbReference>
<dbReference type="Proteomes" id="UP000017746">
    <property type="component" value="Chromosome"/>
</dbReference>
<dbReference type="InterPro" id="IPR051043">
    <property type="entry name" value="Sulfatase_Mod_Factor_Kinase"/>
</dbReference>